<evidence type="ECO:0000259" key="1">
    <source>
        <dbReference type="Pfam" id="PF13622"/>
    </source>
</evidence>
<gene>
    <name evidence="3" type="ORF">DFR68_117113</name>
</gene>
<dbReference type="InterPro" id="IPR049450">
    <property type="entry name" value="ACOT8-like_C"/>
</dbReference>
<name>A0A370GMJ4_9NOCA</name>
<feature type="domain" description="Acyl-CoA thioesterase-like C-terminal" evidence="2">
    <location>
        <begin position="135"/>
        <end position="267"/>
    </location>
</feature>
<dbReference type="SUPFAM" id="SSF54637">
    <property type="entry name" value="Thioesterase/thiol ester dehydrase-isomerase"/>
    <property type="match status" value="2"/>
</dbReference>
<organism evidence="3 4">
    <name type="scientific">Nocardia mexicana</name>
    <dbReference type="NCBI Taxonomy" id="279262"/>
    <lineage>
        <taxon>Bacteria</taxon>
        <taxon>Bacillati</taxon>
        <taxon>Actinomycetota</taxon>
        <taxon>Actinomycetes</taxon>
        <taxon>Mycobacteriales</taxon>
        <taxon>Nocardiaceae</taxon>
        <taxon>Nocardia</taxon>
    </lineage>
</organism>
<reference evidence="3 4" key="1">
    <citation type="submission" date="2018-07" db="EMBL/GenBank/DDBJ databases">
        <title>Genomic Encyclopedia of Type Strains, Phase IV (KMG-IV): sequencing the most valuable type-strain genomes for metagenomic binning, comparative biology and taxonomic classification.</title>
        <authorList>
            <person name="Goeker M."/>
        </authorList>
    </citation>
    <scope>NUCLEOTIDE SEQUENCE [LARGE SCALE GENOMIC DNA]</scope>
    <source>
        <strain evidence="3 4">DSM 44952</strain>
    </source>
</reference>
<accession>A0A370GMJ4</accession>
<evidence type="ECO:0000313" key="3">
    <source>
        <dbReference type="EMBL" id="RDI44496.1"/>
    </source>
</evidence>
<dbReference type="Proteomes" id="UP000255355">
    <property type="component" value="Unassembled WGS sequence"/>
</dbReference>
<dbReference type="PANTHER" id="PTHR38110">
    <property type="entry name" value="CHROMOSOME 23, WHOLE GENOME SHOTGUN SEQUENCE"/>
    <property type="match status" value="1"/>
</dbReference>
<feature type="domain" description="Acyl-CoA thioesterase-like N-terminal HotDog" evidence="1">
    <location>
        <begin position="31"/>
        <end position="110"/>
    </location>
</feature>
<dbReference type="Pfam" id="PF20789">
    <property type="entry name" value="4HBT_3C"/>
    <property type="match status" value="1"/>
</dbReference>
<comment type="caution">
    <text evidence="3">The sequence shown here is derived from an EMBL/GenBank/DDBJ whole genome shotgun (WGS) entry which is preliminary data.</text>
</comment>
<dbReference type="InterPro" id="IPR042171">
    <property type="entry name" value="Acyl-CoA_hotdog"/>
</dbReference>
<evidence type="ECO:0000259" key="2">
    <source>
        <dbReference type="Pfam" id="PF20789"/>
    </source>
</evidence>
<protein>
    <submittedName>
        <fullName evidence="3">Thioesterase superfamily protein</fullName>
    </submittedName>
</protein>
<dbReference type="AlphaFoldDB" id="A0A370GMJ4"/>
<dbReference type="InterPro" id="IPR049449">
    <property type="entry name" value="TesB_ACOT8-like_N"/>
</dbReference>
<dbReference type="PANTHER" id="PTHR38110:SF1">
    <property type="entry name" value="THIOESTERASE DOMAIN-CONTAINING PROTEIN"/>
    <property type="match status" value="1"/>
</dbReference>
<proteinExistence type="predicted"/>
<dbReference type="InterPro" id="IPR052389">
    <property type="entry name" value="Sec_Metab_Biosynth-Assoc"/>
</dbReference>
<keyword evidence="4" id="KW-1185">Reference proteome</keyword>
<evidence type="ECO:0000313" key="4">
    <source>
        <dbReference type="Proteomes" id="UP000255355"/>
    </source>
</evidence>
<dbReference type="InterPro" id="IPR029069">
    <property type="entry name" value="HotDog_dom_sf"/>
</dbReference>
<sequence length="273" mass="30047">MTSTRTHPFDLATGLTALGDGRFTGRTTAPYANMVGPFGGITAATMLRAIMEDPRHLAQPVTLTVNFAGPISDGPFEIEARPMRTNRNTQHWSLTMTQDDEVTTTATAIFANRRPTWSLTEAVPPPAPPVAAVEPSPVPDFIAWVDNYEMRFVEGGIAEIGQGRGTSTSTLWVRDEPARPLDYPALTALSDVFFPRVMHRLSRVIPAGTVSMTVYFHATPDQLAAQADRYILATARAQHFGTGFFDQTAELWNHDRDLLVTSHQIVYYKDTPA</sequence>
<dbReference type="Pfam" id="PF13622">
    <property type="entry name" value="4HBT_3"/>
    <property type="match status" value="1"/>
</dbReference>
<dbReference type="EMBL" id="QQAZ01000017">
    <property type="protein sequence ID" value="RDI44496.1"/>
    <property type="molecule type" value="Genomic_DNA"/>
</dbReference>
<dbReference type="Gene3D" id="2.40.160.210">
    <property type="entry name" value="Acyl-CoA thioesterase, double hotdog domain"/>
    <property type="match status" value="1"/>
</dbReference>
<dbReference type="STRING" id="1210089.GCA_001613165_05273"/>
<dbReference type="RefSeq" id="WP_068025011.1">
    <property type="nucleotide sequence ID" value="NZ_QQAZ01000017.1"/>
</dbReference>